<dbReference type="InterPro" id="IPR011010">
    <property type="entry name" value="DNA_brk_join_enz"/>
</dbReference>
<dbReference type="EMBL" id="CP108264">
    <property type="protein sequence ID" value="WTU77574.1"/>
    <property type="molecule type" value="Genomic_DNA"/>
</dbReference>
<gene>
    <name evidence="1" type="ORF">OG327_31965</name>
</gene>
<accession>A0AAU2K1D7</accession>
<dbReference type="AlphaFoldDB" id="A0AAU2K1D7"/>
<reference evidence="1" key="1">
    <citation type="submission" date="2022-10" db="EMBL/GenBank/DDBJ databases">
        <title>The complete genomes of actinobacterial strains from the NBC collection.</title>
        <authorList>
            <person name="Joergensen T.S."/>
            <person name="Alvarez Arevalo M."/>
            <person name="Sterndorff E.B."/>
            <person name="Faurdal D."/>
            <person name="Vuksanovic O."/>
            <person name="Mourched A.-S."/>
            <person name="Charusanti P."/>
            <person name="Shaw S."/>
            <person name="Blin K."/>
            <person name="Weber T."/>
        </authorList>
    </citation>
    <scope>NUCLEOTIDE SEQUENCE</scope>
    <source>
        <strain evidence="1">NBC_00049</strain>
    </source>
</reference>
<organism evidence="1">
    <name type="scientific">Streptomyces sp. NBC_00049</name>
    <dbReference type="NCBI Taxonomy" id="2903617"/>
    <lineage>
        <taxon>Bacteria</taxon>
        <taxon>Bacillati</taxon>
        <taxon>Actinomycetota</taxon>
        <taxon>Actinomycetes</taxon>
        <taxon>Kitasatosporales</taxon>
        <taxon>Streptomycetaceae</taxon>
        <taxon>Streptomyces</taxon>
    </lineage>
</organism>
<sequence>MPLFGDSEFMEFNGVVRRPANRNRSWWKMRLVGVLADEPWNLLAREMIIILANPGHEALQAAGLHLGFTPWDIGSINLEISCLRGVITWAREDGLPEDPSRWSESDLRRRIKALKREVKPRTLTRHVSFVQRMATLSPALSCGWPGVNPWPGEPPGQVAKDVRDGTLSTKAIPPDMWFALVRAAWTYIHVFAPDIFRALDMLKELRRAARLSADVRDKNGELDAWLADPANKVPCHHDPHTAEGQQPEVYWVMLTLLLGVKEKQSSSFFGTYCTAGRQRRERVQRAVADGRYAYGLPVELTQVTRPDGSPGPWHPGFDLYELSRLPTILRDAAFVLVAALSMMRSSELQEIVRGSVVEHYNAPAVASTLVKGRPGRPRKHWWISEPVAEAIAVAEAVSPHPVRVFAPLTPKAVNEELDGGAMVDSFIAFVNAGLTWSGLAAIPDGKARPHMFRRTMAMLTDQFAGSEIALGMQLKHIATRALANRATRGYAAPDSAWAKHLQDAVHAARFRRLKDLYGAHSQGQEIGFGPGAERLKGVFEQIAATVKARHGDARVEDDLLRKARITLRFGALNNCLFDERNPTGAVCLENAIIPEGHTGPLEDRCRPDRCPNSMIGTEHVPFYDAHHRTQLKLLKTPGLPACRKALIAREAERAEAVLDKIRGTSA</sequence>
<evidence type="ECO:0000313" key="1">
    <source>
        <dbReference type="EMBL" id="WTU77574.1"/>
    </source>
</evidence>
<name>A0AAU2K1D7_9ACTN</name>
<protein>
    <submittedName>
        <fullName evidence="1">Integrase</fullName>
    </submittedName>
</protein>
<dbReference type="SUPFAM" id="SSF56349">
    <property type="entry name" value="DNA breaking-rejoining enzymes"/>
    <property type="match status" value="1"/>
</dbReference>
<dbReference type="GO" id="GO:0003677">
    <property type="term" value="F:DNA binding"/>
    <property type="evidence" value="ECO:0007669"/>
    <property type="project" value="InterPro"/>
</dbReference>
<proteinExistence type="predicted"/>